<evidence type="ECO:0000313" key="2">
    <source>
        <dbReference type="Proteomes" id="UP000178429"/>
    </source>
</evidence>
<dbReference type="Proteomes" id="UP000178429">
    <property type="component" value="Unassembled WGS sequence"/>
</dbReference>
<dbReference type="GO" id="GO:0016791">
    <property type="term" value="F:phosphatase activity"/>
    <property type="evidence" value="ECO:0007669"/>
    <property type="project" value="TreeGrafter"/>
</dbReference>
<evidence type="ECO:0008006" key="3">
    <source>
        <dbReference type="Google" id="ProtNLM"/>
    </source>
</evidence>
<dbReference type="InterPro" id="IPR050275">
    <property type="entry name" value="PGM_Phosphatase"/>
</dbReference>
<proteinExistence type="predicted"/>
<dbReference type="EMBL" id="MGHL01000004">
    <property type="protein sequence ID" value="OGM70500.1"/>
    <property type="molecule type" value="Genomic_DNA"/>
</dbReference>
<dbReference type="Pfam" id="PF00300">
    <property type="entry name" value="His_Phos_1"/>
    <property type="match status" value="1"/>
</dbReference>
<accession>A0A1F8C2Y1</accession>
<dbReference type="CDD" id="cd07040">
    <property type="entry name" value="HP"/>
    <property type="match status" value="1"/>
</dbReference>
<organism evidence="1 2">
    <name type="scientific">Candidatus Woesebacteria bacterium RIFCSPLOWO2_01_FULL_44_14</name>
    <dbReference type="NCBI Taxonomy" id="1802525"/>
    <lineage>
        <taxon>Bacteria</taxon>
        <taxon>Candidatus Woeseibacteriota</taxon>
    </lineage>
</organism>
<sequence length="216" mass="25652">MLLFLVRHAQSETPRSQWQTPDSKLGRLGKQQAKILGQKSRFSRLDKIFASNWERSKNTAEILSDNLKVETETLNYIHEREQLPQMYGTDRNSKISKEYVKGYYANYKNLDWKFKNKEESVREVLVRTKKLSIFLRKNYKGKRVLVVSHDVFIRCFISMIMLGNDYSDKTMAITTRSLTINYTGISLLIYSSKMRSWKVNYINDYSHYRHLPKRDN</sequence>
<dbReference type="Gene3D" id="3.40.50.1240">
    <property type="entry name" value="Phosphoglycerate mutase-like"/>
    <property type="match status" value="1"/>
</dbReference>
<gene>
    <name evidence="1" type="ORF">A2975_01840</name>
</gene>
<reference evidence="1 2" key="1">
    <citation type="journal article" date="2016" name="Nat. Commun.">
        <title>Thousands of microbial genomes shed light on interconnected biogeochemical processes in an aquifer system.</title>
        <authorList>
            <person name="Anantharaman K."/>
            <person name="Brown C.T."/>
            <person name="Hug L.A."/>
            <person name="Sharon I."/>
            <person name="Castelle C.J."/>
            <person name="Probst A.J."/>
            <person name="Thomas B.C."/>
            <person name="Singh A."/>
            <person name="Wilkins M.J."/>
            <person name="Karaoz U."/>
            <person name="Brodie E.L."/>
            <person name="Williams K.H."/>
            <person name="Hubbard S.S."/>
            <person name="Banfield J.F."/>
        </authorList>
    </citation>
    <scope>NUCLEOTIDE SEQUENCE [LARGE SCALE GENOMIC DNA]</scope>
</reference>
<dbReference type="STRING" id="1802525.A2975_01840"/>
<dbReference type="SMART" id="SM00855">
    <property type="entry name" value="PGAM"/>
    <property type="match status" value="1"/>
</dbReference>
<dbReference type="PANTHER" id="PTHR48100:SF1">
    <property type="entry name" value="HISTIDINE PHOSPHATASE FAMILY PROTEIN-RELATED"/>
    <property type="match status" value="1"/>
</dbReference>
<evidence type="ECO:0000313" key="1">
    <source>
        <dbReference type="EMBL" id="OGM70500.1"/>
    </source>
</evidence>
<dbReference type="PANTHER" id="PTHR48100">
    <property type="entry name" value="BROAD-SPECIFICITY PHOSPHATASE YOR283W-RELATED"/>
    <property type="match status" value="1"/>
</dbReference>
<protein>
    <recommendedName>
        <fullName evidence="3">Phosphoglycerate mutase</fullName>
    </recommendedName>
</protein>
<dbReference type="InterPro" id="IPR029033">
    <property type="entry name" value="His_PPase_superfam"/>
</dbReference>
<dbReference type="GO" id="GO:0005737">
    <property type="term" value="C:cytoplasm"/>
    <property type="evidence" value="ECO:0007669"/>
    <property type="project" value="TreeGrafter"/>
</dbReference>
<name>A0A1F8C2Y1_9BACT</name>
<dbReference type="InterPro" id="IPR013078">
    <property type="entry name" value="His_Pase_superF_clade-1"/>
</dbReference>
<dbReference type="SUPFAM" id="SSF53254">
    <property type="entry name" value="Phosphoglycerate mutase-like"/>
    <property type="match status" value="1"/>
</dbReference>
<comment type="caution">
    <text evidence="1">The sequence shown here is derived from an EMBL/GenBank/DDBJ whole genome shotgun (WGS) entry which is preliminary data.</text>
</comment>
<dbReference type="AlphaFoldDB" id="A0A1F8C2Y1"/>